<organism evidence="5">
    <name type="scientific">Schaalia odontolytica</name>
    <dbReference type="NCBI Taxonomy" id="1660"/>
    <lineage>
        <taxon>Bacteria</taxon>
        <taxon>Bacillati</taxon>
        <taxon>Actinomycetota</taxon>
        <taxon>Actinomycetes</taxon>
        <taxon>Actinomycetales</taxon>
        <taxon>Actinomycetaceae</taxon>
        <taxon>Schaalia</taxon>
    </lineage>
</organism>
<keyword evidence="2" id="KW-1133">Transmembrane helix</keyword>
<evidence type="ECO:0000259" key="3">
    <source>
        <dbReference type="Pfam" id="PF01841"/>
    </source>
</evidence>
<protein>
    <submittedName>
        <fullName evidence="5">Transglutaminase-like superfamily protein</fullName>
    </submittedName>
</protein>
<feature type="domain" description="Transglutaminase-like" evidence="3">
    <location>
        <begin position="482"/>
        <end position="600"/>
    </location>
</feature>
<keyword evidence="2" id="KW-0472">Membrane</keyword>
<feature type="transmembrane region" description="Helical" evidence="2">
    <location>
        <begin position="76"/>
        <end position="96"/>
    </location>
</feature>
<feature type="transmembrane region" description="Helical" evidence="2">
    <location>
        <begin position="655"/>
        <end position="680"/>
    </location>
</feature>
<feature type="transmembrane region" description="Helical" evidence="2">
    <location>
        <begin position="162"/>
        <end position="180"/>
    </location>
</feature>
<proteinExistence type="predicted"/>
<feature type="transmembrane region" description="Helical" evidence="2">
    <location>
        <begin position="23"/>
        <end position="40"/>
    </location>
</feature>
<sequence>MSQTTTGFHLGARAGFQVSRRGLPSWFLIGLVLLFLPTIWVHEAVFGSWVGLRAAAAGVAAGLFVAWASSFWRWDWLSTIAGLIAAHFLIGGVAAYPSTTFYGLPTPRTLQLLVLQVVYAWKDLLTITPPASAYVGPSMVPWLSALLCSFISALLVLRAGRAIAAVIPVAVMGVIGIAWGKGGTFPNIWLIAAWWALALGWCAWADQYRRLEAGLDVRVGGAAASDTSATLGETTQGGSQGSIHLGRQIAGGALVIAVVAAAAIPLTNAYGPWYTRVVLRDVVQPPLDARQYPSPLSAFRHYNVDLQEQNLIHVDGLPEGARVRIGVMDSYDGTTMTMSAPGTGPSDGFIHVGSTLPQQQAPEGSSSAHMTFTTSQLLGPWVPIVGTPSTMNFDQSASASGTQANQQEGNPNAAVVSTLSDGLYYDMWANAALATSKNVQGGTMVYSMDSTVVPIWSDGQLSGTRAVPYRGGDKGVPDSVRDLATQTSAAEQGDLAKARAIERYLKEKGFYSNEDNAQSRPGNRADRLSRMLESEQMIGDDEQYSVLMALMLHNLGMNARVVMGAYPNESKGGDVDLRGSDVHAWVEVEFQGVGWAVFDPTPPRDQVPQTDVPKPRSVPRPQVLQPPEPPEQPAELPPTTTDRGSDSNDDSRLKIPWRIIATGSGILAIIAIPLLAILLAKSRRTKKRRWSAPPQALTGSWDEVVDLARDAGVVVPTDLTRQEAAWMLTTSPLWPASAAKSSASTPQWYEFGEELPRPVRVARWADTADFSGDEVQPEQATDSWQIVDELTQELRENATRWTRIRRALSLSSLSARYRQKHGASPMGVLRRRLRHPFRGKQS</sequence>
<feature type="transmembrane region" description="Helical" evidence="2">
    <location>
        <begin position="46"/>
        <end position="69"/>
    </location>
</feature>
<feature type="compositionally biased region" description="Pro residues" evidence="1">
    <location>
        <begin position="624"/>
        <end position="636"/>
    </location>
</feature>
<name>A0A6N2RG57_9ACTO</name>
<dbReference type="PANTHER" id="PTHR42736">
    <property type="entry name" value="PROTEIN-GLUTAMINE GAMMA-GLUTAMYLTRANSFERASE"/>
    <property type="match status" value="1"/>
</dbReference>
<evidence type="ECO:0000256" key="1">
    <source>
        <dbReference type="SAM" id="MobiDB-lite"/>
    </source>
</evidence>
<dbReference type="PANTHER" id="PTHR42736:SF1">
    <property type="entry name" value="PROTEIN-GLUTAMINE GAMMA-GLUTAMYLTRANSFERASE"/>
    <property type="match status" value="1"/>
</dbReference>
<dbReference type="InterPro" id="IPR021878">
    <property type="entry name" value="TgpA_N"/>
</dbReference>
<accession>A0A6N2RG57</accession>
<dbReference type="SUPFAM" id="SSF54001">
    <property type="entry name" value="Cysteine proteinases"/>
    <property type="match status" value="1"/>
</dbReference>
<feature type="transmembrane region" description="Helical" evidence="2">
    <location>
        <begin position="249"/>
        <end position="270"/>
    </location>
</feature>
<dbReference type="InterPro" id="IPR052901">
    <property type="entry name" value="Bact_TGase-like"/>
</dbReference>
<feature type="domain" description="Protein-glutamine gamma-glutamyltransferase TgpA N-terminal" evidence="4">
    <location>
        <begin position="53"/>
        <end position="405"/>
    </location>
</feature>
<feature type="transmembrane region" description="Helical" evidence="2">
    <location>
        <begin position="139"/>
        <end position="157"/>
    </location>
</feature>
<reference evidence="5" key="1">
    <citation type="submission" date="2019-11" db="EMBL/GenBank/DDBJ databases">
        <authorList>
            <person name="Feng L."/>
        </authorList>
    </citation>
    <scope>NUCLEOTIDE SEQUENCE</scope>
    <source>
        <strain evidence="5">AodontolyticusLFYP35</strain>
    </source>
</reference>
<dbReference type="EMBL" id="CACRSM010000002">
    <property type="protein sequence ID" value="VYS79614.1"/>
    <property type="molecule type" value="Genomic_DNA"/>
</dbReference>
<evidence type="ECO:0000256" key="2">
    <source>
        <dbReference type="SAM" id="Phobius"/>
    </source>
</evidence>
<dbReference type="AlphaFoldDB" id="A0A6N2RG57"/>
<dbReference type="InterPro" id="IPR002931">
    <property type="entry name" value="Transglutaminase-like"/>
</dbReference>
<feature type="transmembrane region" description="Helical" evidence="2">
    <location>
        <begin position="186"/>
        <end position="204"/>
    </location>
</feature>
<dbReference type="InterPro" id="IPR038765">
    <property type="entry name" value="Papain-like_cys_pep_sf"/>
</dbReference>
<dbReference type="Pfam" id="PF11992">
    <property type="entry name" value="TgpA_N"/>
    <property type="match status" value="1"/>
</dbReference>
<gene>
    <name evidence="5" type="ORF">AOLFYP35_00333</name>
</gene>
<feature type="region of interest" description="Disordered" evidence="1">
    <location>
        <begin position="597"/>
        <end position="651"/>
    </location>
</feature>
<evidence type="ECO:0000313" key="5">
    <source>
        <dbReference type="EMBL" id="VYS79614.1"/>
    </source>
</evidence>
<dbReference type="Gene3D" id="3.10.620.30">
    <property type="match status" value="1"/>
</dbReference>
<keyword evidence="2" id="KW-0812">Transmembrane</keyword>
<evidence type="ECO:0000259" key="4">
    <source>
        <dbReference type="Pfam" id="PF11992"/>
    </source>
</evidence>
<dbReference type="Pfam" id="PF01841">
    <property type="entry name" value="Transglut_core"/>
    <property type="match status" value="1"/>
</dbReference>